<evidence type="ECO:0000313" key="3">
    <source>
        <dbReference type="Proteomes" id="UP000093391"/>
    </source>
</evidence>
<dbReference type="KEGG" id="ala:BFG52_08645"/>
<accession>A0A1B2LZP9</accession>
<dbReference type="AlphaFoldDB" id="A0A1B2LZP9"/>
<dbReference type="EMBL" id="CP016895">
    <property type="protein sequence ID" value="AOA58416.1"/>
    <property type="molecule type" value="Genomic_DNA"/>
</dbReference>
<proteinExistence type="predicted"/>
<organism evidence="2 3">
    <name type="scientific">Acinetobacter larvae</name>
    <dbReference type="NCBI Taxonomy" id="1789224"/>
    <lineage>
        <taxon>Bacteria</taxon>
        <taxon>Pseudomonadati</taxon>
        <taxon>Pseudomonadota</taxon>
        <taxon>Gammaproteobacteria</taxon>
        <taxon>Moraxellales</taxon>
        <taxon>Moraxellaceae</taxon>
        <taxon>Acinetobacter</taxon>
    </lineage>
</organism>
<dbReference type="Gene3D" id="3.10.180.10">
    <property type="entry name" value="2,3-Dihydroxybiphenyl 1,2-Dioxygenase, domain 1"/>
    <property type="match status" value="1"/>
</dbReference>
<reference evidence="2 3" key="1">
    <citation type="submission" date="2016-08" db="EMBL/GenBank/DDBJ databases">
        <authorList>
            <person name="Seilhamer J.J."/>
        </authorList>
    </citation>
    <scope>NUCLEOTIDE SEQUENCE [LARGE SCALE GENOMIC DNA]</scope>
    <source>
        <strain evidence="2 3">BRTC-1</strain>
    </source>
</reference>
<dbReference type="InterPro" id="IPR025870">
    <property type="entry name" value="Glyoxalase-like_dom"/>
</dbReference>
<protein>
    <submittedName>
        <fullName evidence="2">Glyoxalase</fullName>
    </submittedName>
</protein>
<dbReference type="InterPro" id="IPR029068">
    <property type="entry name" value="Glyas_Bleomycin-R_OHBP_Dase"/>
</dbReference>
<dbReference type="STRING" id="1789224.BFG52_08645"/>
<feature type="domain" description="Glyoxalase-like" evidence="1">
    <location>
        <begin position="18"/>
        <end position="132"/>
    </location>
</feature>
<dbReference type="RefSeq" id="WP_067554802.1">
    <property type="nucleotide sequence ID" value="NZ_CP016895.1"/>
</dbReference>
<dbReference type="Proteomes" id="UP000093391">
    <property type="component" value="Chromosome"/>
</dbReference>
<name>A0A1B2LZP9_9GAMM</name>
<dbReference type="SUPFAM" id="SSF54593">
    <property type="entry name" value="Glyoxalase/Bleomycin resistance protein/Dihydroxybiphenyl dioxygenase"/>
    <property type="match status" value="1"/>
</dbReference>
<evidence type="ECO:0000313" key="2">
    <source>
        <dbReference type="EMBL" id="AOA58416.1"/>
    </source>
</evidence>
<gene>
    <name evidence="2" type="ORF">BFG52_08645</name>
</gene>
<keyword evidence="3" id="KW-1185">Reference proteome</keyword>
<sequence length="155" mass="17508">MTQFDDIQVLFVAGFGPIVKDIKKSKAFYADILELPLKALAQNNHYFLTEQDALSGVKHFALWSLSDVAECCFSASEWPQDLPVPQAWIDFEVADLKIATQKLLNKGFHLFIANREEPWGQNVTRLLSPEGLLVGLTITPWLRDLKTAQATQDFE</sequence>
<evidence type="ECO:0000259" key="1">
    <source>
        <dbReference type="Pfam" id="PF12681"/>
    </source>
</evidence>
<dbReference type="Pfam" id="PF12681">
    <property type="entry name" value="Glyoxalase_2"/>
    <property type="match status" value="1"/>
</dbReference>